<dbReference type="GO" id="GO:0003700">
    <property type="term" value="F:DNA-binding transcription factor activity"/>
    <property type="evidence" value="ECO:0007669"/>
    <property type="project" value="InterPro"/>
</dbReference>
<dbReference type="Gene3D" id="3.40.1410.10">
    <property type="entry name" value="Chorismate lyase-like"/>
    <property type="match status" value="1"/>
</dbReference>
<evidence type="ECO:0000256" key="2">
    <source>
        <dbReference type="ARBA" id="ARBA00023125"/>
    </source>
</evidence>
<keyword evidence="3" id="KW-0804">Transcription</keyword>
<dbReference type="Gene3D" id="1.10.10.10">
    <property type="entry name" value="Winged helix-like DNA-binding domain superfamily/Winged helix DNA-binding domain"/>
    <property type="match status" value="1"/>
</dbReference>
<dbReference type="SMART" id="SM00345">
    <property type="entry name" value="HTH_GNTR"/>
    <property type="match status" value="1"/>
</dbReference>
<dbReference type="PANTHER" id="PTHR44846:SF1">
    <property type="entry name" value="MANNOSYL-D-GLYCERATE TRANSPORT_METABOLISM SYSTEM REPRESSOR MNGR-RELATED"/>
    <property type="match status" value="1"/>
</dbReference>
<dbReference type="InterPro" id="IPR050679">
    <property type="entry name" value="Bact_HTH_transcr_reg"/>
</dbReference>
<feature type="domain" description="HTH gntR-type" evidence="4">
    <location>
        <begin position="1"/>
        <end position="71"/>
    </location>
</feature>
<keyword evidence="1" id="KW-0805">Transcription regulation</keyword>
<keyword evidence="2" id="KW-0238">DNA-binding</keyword>
<reference evidence="5 6" key="1">
    <citation type="submission" date="2019-07" db="EMBL/GenBank/DDBJ databases">
        <title>Whole genome shotgun sequence of Cellulomonas soli NBRC 109434.</title>
        <authorList>
            <person name="Hosoyama A."/>
            <person name="Uohara A."/>
            <person name="Ohji S."/>
            <person name="Ichikawa N."/>
        </authorList>
    </citation>
    <scope>NUCLEOTIDE SEQUENCE [LARGE SCALE GENOMIC DNA]</scope>
    <source>
        <strain evidence="5 6">NBRC 109434</strain>
    </source>
</reference>
<dbReference type="InterPro" id="IPR000524">
    <property type="entry name" value="Tscrpt_reg_HTH_GntR"/>
</dbReference>
<evidence type="ECO:0000256" key="1">
    <source>
        <dbReference type="ARBA" id="ARBA00023015"/>
    </source>
</evidence>
<evidence type="ECO:0000256" key="3">
    <source>
        <dbReference type="ARBA" id="ARBA00023163"/>
    </source>
</evidence>
<keyword evidence="6" id="KW-1185">Reference proteome</keyword>
<dbReference type="Proteomes" id="UP000321798">
    <property type="component" value="Unassembled WGS sequence"/>
</dbReference>
<proteinExistence type="predicted"/>
<evidence type="ECO:0000313" key="5">
    <source>
        <dbReference type="EMBL" id="GEP68997.1"/>
    </source>
</evidence>
<dbReference type="EMBL" id="BKAL01000005">
    <property type="protein sequence ID" value="GEP68997.1"/>
    <property type="molecule type" value="Genomic_DNA"/>
</dbReference>
<protein>
    <submittedName>
        <fullName evidence="5">GntR family transcriptional regulator</fullName>
    </submittedName>
</protein>
<dbReference type="InterPro" id="IPR036388">
    <property type="entry name" value="WH-like_DNA-bd_sf"/>
</dbReference>
<gene>
    <name evidence="5" type="ORF">CSO01_17120</name>
</gene>
<evidence type="ECO:0000313" key="6">
    <source>
        <dbReference type="Proteomes" id="UP000321798"/>
    </source>
</evidence>
<dbReference type="PROSITE" id="PS50949">
    <property type="entry name" value="HTH_GNTR"/>
    <property type="match status" value="1"/>
</dbReference>
<dbReference type="InterPro" id="IPR011663">
    <property type="entry name" value="UTRA"/>
</dbReference>
<dbReference type="GO" id="GO:0045892">
    <property type="term" value="P:negative regulation of DNA-templated transcription"/>
    <property type="evidence" value="ECO:0007669"/>
    <property type="project" value="TreeGrafter"/>
</dbReference>
<evidence type="ECO:0000259" key="4">
    <source>
        <dbReference type="PROSITE" id="PS50949"/>
    </source>
</evidence>
<dbReference type="InterPro" id="IPR028978">
    <property type="entry name" value="Chorismate_lyase_/UTRA_dom_sf"/>
</dbReference>
<dbReference type="InterPro" id="IPR036390">
    <property type="entry name" value="WH_DNA-bd_sf"/>
</dbReference>
<accession>A0A512PCS0</accession>
<dbReference type="AlphaFoldDB" id="A0A512PCS0"/>
<name>A0A512PCS0_9CELL</name>
<dbReference type="OrthoDB" id="7363114at2"/>
<dbReference type="PRINTS" id="PR00035">
    <property type="entry name" value="HTHGNTR"/>
</dbReference>
<dbReference type="SUPFAM" id="SSF46785">
    <property type="entry name" value="Winged helix' DNA-binding domain"/>
    <property type="match status" value="1"/>
</dbReference>
<dbReference type="PANTHER" id="PTHR44846">
    <property type="entry name" value="MANNOSYL-D-GLYCERATE TRANSPORT/METABOLISM SYSTEM REPRESSOR MNGR-RELATED"/>
    <property type="match status" value="1"/>
</dbReference>
<comment type="caution">
    <text evidence="5">The sequence shown here is derived from an EMBL/GenBank/DDBJ whole genome shotgun (WGS) entry which is preliminary data.</text>
</comment>
<sequence>MTSVDALTERLRAVVAEHAADGVEKLPSERELAARLGVSRGTLRLGIARLEHEGLVFRSLGRTGGTHLRRVAEAAPIHAPLFDLRTDRLVRDLDHEPGEPRLVGEDGLVVRTQVLAAGVELPGATVAGLLGIGPTAPVVSLLRLRSTGGSPWSLERMYLSAARFPDLLDDDLVDGGSDLDALASVHATLERRYGVRPDRFEEHLDVTTADARVSGLLGVRAGSPLYALRRVSWDADGVAIETSVDLFRTDRTQLRFGATRAPSPAATLTG</sequence>
<dbReference type="GO" id="GO:0003677">
    <property type="term" value="F:DNA binding"/>
    <property type="evidence" value="ECO:0007669"/>
    <property type="project" value="UniProtKB-KW"/>
</dbReference>
<dbReference type="Pfam" id="PF00392">
    <property type="entry name" value="GntR"/>
    <property type="match status" value="1"/>
</dbReference>
<organism evidence="5 6">
    <name type="scientific">Cellulomonas soli</name>
    <dbReference type="NCBI Taxonomy" id="931535"/>
    <lineage>
        <taxon>Bacteria</taxon>
        <taxon>Bacillati</taxon>
        <taxon>Actinomycetota</taxon>
        <taxon>Actinomycetes</taxon>
        <taxon>Micrococcales</taxon>
        <taxon>Cellulomonadaceae</taxon>
        <taxon>Cellulomonas</taxon>
    </lineage>
</organism>
<dbReference type="SUPFAM" id="SSF64288">
    <property type="entry name" value="Chorismate lyase-like"/>
    <property type="match status" value="1"/>
</dbReference>
<dbReference type="Pfam" id="PF07702">
    <property type="entry name" value="UTRA"/>
    <property type="match status" value="1"/>
</dbReference>
<dbReference type="RefSeq" id="WP_146952768.1">
    <property type="nucleotide sequence ID" value="NZ_BAABBJ010000003.1"/>
</dbReference>
<dbReference type="SMART" id="SM00866">
    <property type="entry name" value="UTRA"/>
    <property type="match status" value="1"/>
</dbReference>